<dbReference type="FunFam" id="3.20.20.80:FF:000124">
    <property type="entry name" value="Exported cellulase"/>
    <property type="match status" value="1"/>
</dbReference>
<dbReference type="GO" id="GO:0030245">
    <property type="term" value="P:cellulose catabolic process"/>
    <property type="evidence" value="ECO:0007669"/>
    <property type="project" value="UniProtKB-KW"/>
</dbReference>
<evidence type="ECO:0000259" key="15">
    <source>
        <dbReference type="Pfam" id="PF00150"/>
    </source>
</evidence>
<evidence type="ECO:0000256" key="4">
    <source>
        <dbReference type="ARBA" id="ARBA00022729"/>
    </source>
</evidence>
<keyword evidence="10" id="KW-0326">Glycosidase</keyword>
<dbReference type="PROSITE" id="PS00061">
    <property type="entry name" value="ADH_SHORT"/>
    <property type="match status" value="1"/>
</dbReference>
<dbReference type="FunFam" id="3.40.50.720:FF:000245">
    <property type="entry name" value="Short chain dehydrogenase, putative"/>
    <property type="match status" value="1"/>
</dbReference>
<dbReference type="AlphaFoldDB" id="A0A553HTU6"/>
<name>A0A553HTU6_9PEZI</name>
<comment type="function">
    <text evidence="12">Endoglucanase (EG) that cleaves the internal beta-1,4-glucosidic bonds in cellulose. The degradation of cellulose involves an interplay between different cellulolytic enzymes. Hydrolysis starts with EGs, which cut internal glycosidic linkages to reduce the polymerization degree of the substrate and creates new chain ends for exocellobiohydrolases (CBHs). The CBH release the disaccharide cellobiose from the non-reducing end of the cellulose polymer chain. Finally, beta-1,4-glucosidases hydrolyze the cellobiose and other short cello-oligosaccharides into glucose units.</text>
</comment>
<comment type="catalytic activity">
    <reaction evidence="1">
        <text>Endohydrolysis of (1-&gt;4)-beta-D-glucosidic linkages in cellulose, lichenin and cereal beta-D-glucans.</text>
        <dbReference type="EC" id="3.2.1.4"/>
    </reaction>
</comment>
<comment type="caution">
    <text evidence="16">The sequence shown here is derived from an EMBL/GenBank/DDBJ whole genome shotgun (WGS) entry which is preliminary data.</text>
</comment>
<comment type="similarity">
    <text evidence="2">Belongs to the glycosyl hydrolase 5 (cellulase A) family.</text>
</comment>
<keyword evidence="7" id="KW-0136">Cellulose degradation</keyword>
<dbReference type="STRING" id="2512241.A0A553HTU6"/>
<dbReference type="PRINTS" id="PR00081">
    <property type="entry name" value="GDHRDH"/>
</dbReference>
<keyword evidence="8" id="KW-0119">Carbohydrate metabolism</keyword>
<keyword evidence="11" id="KW-0624">Polysaccharide degradation</keyword>
<dbReference type="SUPFAM" id="SSF51445">
    <property type="entry name" value="(Trans)glycosidases"/>
    <property type="match status" value="1"/>
</dbReference>
<evidence type="ECO:0000256" key="5">
    <source>
        <dbReference type="ARBA" id="ARBA00022801"/>
    </source>
</evidence>
<feature type="compositionally biased region" description="Low complexity" evidence="14">
    <location>
        <begin position="432"/>
        <end position="443"/>
    </location>
</feature>
<feature type="compositionally biased region" description="Low complexity" evidence="14">
    <location>
        <begin position="588"/>
        <end position="600"/>
    </location>
</feature>
<feature type="domain" description="Glycoside hydrolase family 5" evidence="15">
    <location>
        <begin position="24"/>
        <end position="269"/>
    </location>
</feature>
<dbReference type="GO" id="GO:0008810">
    <property type="term" value="F:cellulase activity"/>
    <property type="evidence" value="ECO:0007669"/>
    <property type="project" value="UniProtKB-EC"/>
</dbReference>
<keyword evidence="4" id="KW-0732">Signal</keyword>
<evidence type="ECO:0000313" key="16">
    <source>
        <dbReference type="EMBL" id="TRX91373.1"/>
    </source>
</evidence>
<dbReference type="EC" id="3.2.1.4" evidence="3"/>
<reference evidence="17" key="1">
    <citation type="submission" date="2019-06" db="EMBL/GenBank/DDBJ databases">
        <title>Draft genome sequence of the griseofulvin-producing fungus Xylaria cubensis strain G536.</title>
        <authorList>
            <person name="Mead M.E."/>
            <person name="Raja H.A."/>
            <person name="Steenwyk J.L."/>
            <person name="Knowles S.L."/>
            <person name="Oberlies N.H."/>
            <person name="Rokas A."/>
        </authorList>
    </citation>
    <scope>NUCLEOTIDE SEQUENCE [LARGE SCALE GENOMIC DNA]</scope>
    <source>
        <strain evidence="17">G536</strain>
    </source>
</reference>
<dbReference type="EMBL" id="VFLP01000046">
    <property type="protein sequence ID" value="TRX91373.1"/>
    <property type="molecule type" value="Genomic_DNA"/>
</dbReference>
<dbReference type="PANTHER" id="PTHR34142:SF5">
    <property type="entry name" value="CBM1 DOMAIN-CONTAINING PROTEIN"/>
    <property type="match status" value="1"/>
</dbReference>
<feature type="region of interest" description="Disordered" evidence="14">
    <location>
        <begin position="396"/>
        <end position="443"/>
    </location>
</feature>
<keyword evidence="6" id="KW-0521">NADP</keyword>
<evidence type="ECO:0000256" key="12">
    <source>
        <dbReference type="ARBA" id="ARBA00059691"/>
    </source>
</evidence>
<dbReference type="PROSITE" id="PS00659">
    <property type="entry name" value="GLYCOSYL_HYDROL_F5"/>
    <property type="match status" value="1"/>
</dbReference>
<sequence length="899" mass="96138">MLSHGQGTCPPESAQLPLSDGPSQINHFVKDDGMNVLRIPTSWQFLVNNKLGGDLDTSNLAEYDQLVQSCLDTGAYCMVDIHNFARWNGEIIGQGGPTDEQFASFWGQLAGKYATNDKIIFELMNEPHDLDVSTWAQTCQKAVTAIRKAGATSQMILLPGTNFDSAATLVSSGSADALLAITNPDGSTDKLLLDIHKYLDEDNSGTHPPCTTNNVDAFTTVAQYLRSKGRKAFISETGASSDVSCMTAFCAQNSFINTNSDVFAGLVAWGAGSFSTSYLLSLTPSNQNGRLVDNALTKQCLLATWNNAHSNNGTLPTTRIPNPTITPTATASSTILIITTSILSTPTALLTASLSMPTFSTPKNSSSSTTLSRSTINTSNILILTDLVPQNTISTLAIDTGTPPPRSGFGGLLTAESGAPSIPTQTLPPSPASQSPSSTPASGAGSVSVGALTLWGSIVIAAVSLLRPSASLSWAKCQGDTRLRFRLRQSNTGFERTKKTRTHNPDSWELASPTTRAKRVKPAFDINGNLLPSFLRSSRLGPFSIGGHFIPAALSALDYRLSQNVLAVPKTGLANSALTIQRRLVHSSQSVSTASNQSSNVEKRHGKAPVPPAPEKNPAIGLGPSRDENIGQKRLADFDLAGRVFIVTGGARGLGLALAEALVETGGKVYCFDREEQPHVDWNEAARRAEKWGGTLHYCQQDVQDTEGLDKTIESIADRHRRLDGIIAAAGVQQICPAMEYSREDVTRIMDINYTGVMMTATAAARQMFKYKCHGSMCFIASMSGQVANKGLISPVYNSSKAAVVQLARNLAMEWSPIRKDGTGGIRVNCISPGHILTPMVLKNFEEVPGLREKWESENMMGRLAETTEFKGAALFLLSNASSFMTGNNLVIDGGHTSW</sequence>
<dbReference type="OrthoDB" id="5823761at2759"/>
<keyword evidence="17" id="KW-1185">Reference proteome</keyword>
<dbReference type="PANTHER" id="PTHR34142">
    <property type="entry name" value="ENDO-BETA-1,4-GLUCANASE A"/>
    <property type="match status" value="1"/>
</dbReference>
<evidence type="ECO:0000256" key="3">
    <source>
        <dbReference type="ARBA" id="ARBA00012601"/>
    </source>
</evidence>
<gene>
    <name evidence="16" type="ORF">FHL15_007795</name>
</gene>
<evidence type="ECO:0000256" key="11">
    <source>
        <dbReference type="ARBA" id="ARBA00023326"/>
    </source>
</evidence>
<dbReference type="SUPFAM" id="SSF51735">
    <property type="entry name" value="NAD(P)-binding Rossmann-fold domains"/>
    <property type="match status" value="1"/>
</dbReference>
<evidence type="ECO:0000313" key="17">
    <source>
        <dbReference type="Proteomes" id="UP000319160"/>
    </source>
</evidence>
<keyword evidence="9" id="KW-0873">Pyrrolidone carboxylic acid</keyword>
<dbReference type="InterPro" id="IPR020904">
    <property type="entry name" value="Sc_DH/Rdtase_CS"/>
</dbReference>
<evidence type="ECO:0000256" key="8">
    <source>
        <dbReference type="ARBA" id="ARBA00023277"/>
    </source>
</evidence>
<dbReference type="Gene3D" id="3.40.50.720">
    <property type="entry name" value="NAD(P)-binding Rossmann-like Domain"/>
    <property type="match status" value="1"/>
</dbReference>
<keyword evidence="5" id="KW-0378">Hydrolase</keyword>
<dbReference type="Proteomes" id="UP000319160">
    <property type="component" value="Unassembled WGS sequence"/>
</dbReference>
<organism evidence="16 17">
    <name type="scientific">Xylaria flabelliformis</name>
    <dbReference type="NCBI Taxonomy" id="2512241"/>
    <lineage>
        <taxon>Eukaryota</taxon>
        <taxon>Fungi</taxon>
        <taxon>Dikarya</taxon>
        <taxon>Ascomycota</taxon>
        <taxon>Pezizomycotina</taxon>
        <taxon>Sordariomycetes</taxon>
        <taxon>Xylariomycetidae</taxon>
        <taxon>Xylariales</taxon>
        <taxon>Xylariaceae</taxon>
        <taxon>Xylaria</taxon>
    </lineage>
</organism>
<dbReference type="InterPro" id="IPR018087">
    <property type="entry name" value="Glyco_hydro_5_CS"/>
</dbReference>
<accession>A0A553HTU6</accession>
<protein>
    <recommendedName>
        <fullName evidence="13">Endoglucanase EG-II</fullName>
        <ecNumber evidence="3">3.2.1.4</ecNumber>
    </recommendedName>
</protein>
<evidence type="ECO:0000256" key="14">
    <source>
        <dbReference type="SAM" id="MobiDB-lite"/>
    </source>
</evidence>
<dbReference type="InterPro" id="IPR017853">
    <property type="entry name" value="GH"/>
</dbReference>
<evidence type="ECO:0000256" key="6">
    <source>
        <dbReference type="ARBA" id="ARBA00022857"/>
    </source>
</evidence>
<feature type="region of interest" description="Disordered" evidence="14">
    <location>
        <begin position="588"/>
        <end position="626"/>
    </location>
</feature>
<dbReference type="Pfam" id="PF13561">
    <property type="entry name" value="adh_short_C2"/>
    <property type="match status" value="1"/>
</dbReference>
<dbReference type="InterPro" id="IPR001547">
    <property type="entry name" value="Glyco_hydro_5"/>
</dbReference>
<dbReference type="InterPro" id="IPR036291">
    <property type="entry name" value="NAD(P)-bd_dom_sf"/>
</dbReference>
<proteinExistence type="inferred from homology"/>
<evidence type="ECO:0000256" key="9">
    <source>
        <dbReference type="ARBA" id="ARBA00023283"/>
    </source>
</evidence>
<dbReference type="Pfam" id="PF00150">
    <property type="entry name" value="Cellulase"/>
    <property type="match status" value="1"/>
</dbReference>
<dbReference type="Gene3D" id="3.20.20.80">
    <property type="entry name" value="Glycosidases"/>
    <property type="match status" value="1"/>
</dbReference>
<evidence type="ECO:0000256" key="7">
    <source>
        <dbReference type="ARBA" id="ARBA00023001"/>
    </source>
</evidence>
<dbReference type="InterPro" id="IPR002347">
    <property type="entry name" value="SDR_fam"/>
</dbReference>
<feature type="region of interest" description="Disordered" evidence="14">
    <location>
        <begin position="1"/>
        <end position="22"/>
    </location>
</feature>
<evidence type="ECO:0000256" key="1">
    <source>
        <dbReference type="ARBA" id="ARBA00000966"/>
    </source>
</evidence>
<evidence type="ECO:0000256" key="10">
    <source>
        <dbReference type="ARBA" id="ARBA00023295"/>
    </source>
</evidence>
<evidence type="ECO:0000256" key="2">
    <source>
        <dbReference type="ARBA" id="ARBA00005641"/>
    </source>
</evidence>
<evidence type="ECO:0000256" key="13">
    <source>
        <dbReference type="ARBA" id="ARBA00074271"/>
    </source>
</evidence>